<dbReference type="Proteomes" id="UP000013148">
    <property type="component" value="Unassembled WGS sequence"/>
</dbReference>
<dbReference type="RefSeq" id="WP_004823692.1">
    <property type="nucleotide sequence ID" value="NZ_KB849457.1"/>
</dbReference>
<feature type="signal peptide" evidence="1">
    <location>
        <begin position="1"/>
        <end position="22"/>
    </location>
</feature>
<evidence type="ECO:0000313" key="3">
    <source>
        <dbReference type="Proteomes" id="UP000013148"/>
    </source>
</evidence>
<dbReference type="EMBL" id="APPJ01000017">
    <property type="protein sequence ID" value="ENV14811.1"/>
    <property type="molecule type" value="Genomic_DNA"/>
</dbReference>
<dbReference type="eggNOG" id="ENOG5031SGR">
    <property type="taxonomic scope" value="Bacteria"/>
</dbReference>
<evidence type="ECO:0000256" key="1">
    <source>
        <dbReference type="SAM" id="SignalP"/>
    </source>
</evidence>
<organism evidence="2 3">
    <name type="scientific">Acinetobacter guillouiae NIPH 991</name>
    <dbReference type="NCBI Taxonomy" id="1217656"/>
    <lineage>
        <taxon>Bacteria</taxon>
        <taxon>Pseudomonadati</taxon>
        <taxon>Pseudomonadota</taxon>
        <taxon>Gammaproteobacteria</taxon>
        <taxon>Moraxellales</taxon>
        <taxon>Moraxellaceae</taxon>
        <taxon>Acinetobacter</taxon>
    </lineage>
</organism>
<protein>
    <submittedName>
        <fullName evidence="2">Uncharacterized protein</fullName>
    </submittedName>
</protein>
<comment type="caution">
    <text evidence="2">The sequence shown here is derived from an EMBL/GenBank/DDBJ whole genome shotgun (WGS) entry which is preliminary data.</text>
</comment>
<gene>
    <name evidence="2" type="ORF">F964_04555</name>
</gene>
<keyword evidence="1" id="KW-0732">Signal</keyword>
<feature type="chain" id="PRO_5004135198" evidence="1">
    <location>
        <begin position="23"/>
        <end position="174"/>
    </location>
</feature>
<proteinExistence type="predicted"/>
<evidence type="ECO:0000313" key="2">
    <source>
        <dbReference type="EMBL" id="ENV14811.1"/>
    </source>
</evidence>
<reference evidence="2 3" key="1">
    <citation type="submission" date="2013-02" db="EMBL/GenBank/DDBJ databases">
        <title>The Genome Sequence of Acinetobacter guillouiae NIPH 991.</title>
        <authorList>
            <consortium name="The Broad Institute Genome Sequencing Platform"/>
            <consortium name="The Broad Institute Genome Sequencing Center for Infectious Disease"/>
            <person name="Cerqueira G."/>
            <person name="Feldgarden M."/>
            <person name="Courvalin P."/>
            <person name="Perichon B."/>
            <person name="Grillot-Courvalin C."/>
            <person name="Clermont D."/>
            <person name="Rocha E."/>
            <person name="Yoon E.-J."/>
            <person name="Nemec A."/>
            <person name="Walker B."/>
            <person name="Young S.K."/>
            <person name="Zeng Q."/>
            <person name="Gargeya S."/>
            <person name="Fitzgerald M."/>
            <person name="Haas B."/>
            <person name="Abouelleil A."/>
            <person name="Alvarado L."/>
            <person name="Arachchi H.M."/>
            <person name="Berlin A.M."/>
            <person name="Chapman S.B."/>
            <person name="Dewar J."/>
            <person name="Goldberg J."/>
            <person name="Griggs A."/>
            <person name="Gujja S."/>
            <person name="Hansen M."/>
            <person name="Howarth C."/>
            <person name="Imamovic A."/>
            <person name="Larimer J."/>
            <person name="McCowan C."/>
            <person name="Murphy C."/>
            <person name="Neiman D."/>
            <person name="Pearson M."/>
            <person name="Priest M."/>
            <person name="Roberts A."/>
            <person name="Saif S."/>
            <person name="Shea T."/>
            <person name="Sisk P."/>
            <person name="Sykes S."/>
            <person name="Wortman J."/>
            <person name="Nusbaum C."/>
            <person name="Birren B."/>
        </authorList>
    </citation>
    <scope>NUCLEOTIDE SEQUENCE [LARGE SCALE GENOMIC DNA]</scope>
    <source>
        <strain evidence="2 3">NIPH 991</strain>
    </source>
</reference>
<keyword evidence="3" id="KW-1185">Reference proteome</keyword>
<dbReference type="PATRIC" id="fig|1217656.3.peg.4485"/>
<dbReference type="AlphaFoldDB" id="N8WS40"/>
<sequence length="174" mass="19754">MKKLLIIFLVIMNLIYMSNSIAKPNNDGEFCNKNNIVANGFKNTLPVMLPISSKSKLKRENTISFSQFSESFLQKLSENHGDFVQFGGAIRLPDICNKTVFIAYFTDEGELENYSLNVFKDGKGHSVNFGTGSEFWIDKKYNIKVKSYDGKLAKINYYKISDDGIIMKSKSPFN</sequence>
<accession>N8WS40</accession>
<dbReference type="HOGENOM" id="CLU_1536781_0_0_6"/>
<name>N8WS40_ACIGI</name>